<dbReference type="Proteomes" id="UP000032309">
    <property type="component" value="Unassembled WGS sequence"/>
</dbReference>
<evidence type="ECO:0000313" key="1">
    <source>
        <dbReference type="EMBL" id="GAN31571.1"/>
    </source>
</evidence>
<gene>
    <name evidence="1" type="ORF">BROSI_A0072</name>
</gene>
<dbReference type="RefSeq" id="WP_052561307.1">
    <property type="nucleotide sequence ID" value="NZ_BAFN01000001.1"/>
</dbReference>
<dbReference type="EMBL" id="BAFN01000001">
    <property type="protein sequence ID" value="GAN31571.1"/>
    <property type="molecule type" value="Genomic_DNA"/>
</dbReference>
<comment type="caution">
    <text evidence="1">The sequence shown here is derived from an EMBL/GenBank/DDBJ whole genome shotgun (WGS) entry which is preliminary data.</text>
</comment>
<proteinExistence type="predicted"/>
<evidence type="ECO:0000313" key="2">
    <source>
        <dbReference type="Proteomes" id="UP000032309"/>
    </source>
</evidence>
<accession>A0ABQ0JS63</accession>
<sequence>MEENNRKLRLKQEAYTTLRAAGKSISEAYRLAGYEGKPGSKAPYALEKRVKSYDLVAPDMLKMGHNVAKLTLQTAVQVLKDKEKQKLSKKEEICLKEAQELYREMQRRESPVINRNLNINVNAETELVDLSAYKDLGSGEDSTEQVVNVEFTQQEG</sequence>
<reference evidence="2" key="1">
    <citation type="journal article" date="2015" name="Genome Announc.">
        <title>Draft Genome Sequence of an Anaerobic Ammonium-Oxidizing Bacterium, "Candidatus Brocadia sinica".</title>
        <authorList>
            <person name="Oshiki M."/>
            <person name="Shinyako-Hata K."/>
            <person name="Satoh H."/>
            <person name="Okabe S."/>
        </authorList>
    </citation>
    <scope>NUCLEOTIDE SEQUENCE [LARGE SCALE GENOMIC DNA]</scope>
    <source>
        <strain evidence="2">JPN1</strain>
    </source>
</reference>
<name>A0ABQ0JS63_9BACT</name>
<organism evidence="1 2">
    <name type="scientific">Candidatus Brocadia sinica JPN1</name>
    <dbReference type="NCBI Taxonomy" id="1197129"/>
    <lineage>
        <taxon>Bacteria</taxon>
        <taxon>Pseudomonadati</taxon>
        <taxon>Planctomycetota</taxon>
        <taxon>Candidatus Brocadiia</taxon>
        <taxon>Candidatus Brocadiales</taxon>
        <taxon>Candidatus Brocadiaceae</taxon>
        <taxon>Candidatus Brocadia</taxon>
    </lineage>
</organism>
<protein>
    <submittedName>
        <fullName evidence="1">Uncharacterized protein</fullName>
    </submittedName>
</protein>
<keyword evidence="2" id="KW-1185">Reference proteome</keyword>